<sequence>MALSMKPGKPLAFGHVKDTPFIGLPGNPVSTFVGAHVFVLPLLKRLAGESASSSSLRLVGRAQFSVTTQIRQEYVRVKATWQEGQWCLSAYPNQNSGVLSSAVWGNAMAIIPPATQVVEGSEVSFVFYTTPNPDSN</sequence>
<protein>
    <recommendedName>
        <fullName evidence="1">Molybdopterin molybdenumtransferase</fullName>
        <ecNumber evidence="1">2.10.1.1</ecNumber>
    </recommendedName>
</protein>
<dbReference type="GO" id="GO:0046872">
    <property type="term" value="F:metal ion binding"/>
    <property type="evidence" value="ECO:0007669"/>
    <property type="project" value="UniProtKB-UniRule"/>
</dbReference>
<dbReference type="InterPro" id="IPR036688">
    <property type="entry name" value="MoeA_C_domain_IV_sf"/>
</dbReference>
<dbReference type="GO" id="GO:0005829">
    <property type="term" value="C:cytosol"/>
    <property type="evidence" value="ECO:0007669"/>
    <property type="project" value="TreeGrafter"/>
</dbReference>
<comment type="function">
    <text evidence="1">Catalyzes the insertion of molybdate into adenylated molybdopterin with the concomitant release of AMP.</text>
</comment>
<dbReference type="Proteomes" id="UP000019464">
    <property type="component" value="Unassembled WGS sequence"/>
</dbReference>
<accession>W9UYU2</accession>
<dbReference type="GO" id="GO:0006777">
    <property type="term" value="P:Mo-molybdopterin cofactor biosynthetic process"/>
    <property type="evidence" value="ECO:0007669"/>
    <property type="project" value="UniProtKB-UniRule"/>
</dbReference>
<evidence type="ECO:0000256" key="1">
    <source>
        <dbReference type="RuleBase" id="RU365090"/>
    </source>
</evidence>
<dbReference type="EMBL" id="AONB01000019">
    <property type="protein sequence ID" value="EXJ09861.1"/>
    <property type="molecule type" value="Genomic_DNA"/>
</dbReference>
<proteinExistence type="inferred from homology"/>
<keyword evidence="1 3" id="KW-0808">Transferase</keyword>
<evidence type="ECO:0000313" key="4">
    <source>
        <dbReference type="Proteomes" id="UP000019464"/>
    </source>
</evidence>
<keyword evidence="1" id="KW-0460">Magnesium</keyword>
<dbReference type="SUPFAM" id="SSF53218">
    <property type="entry name" value="Molybdenum cofactor biosynthesis proteins"/>
    <property type="match status" value="1"/>
</dbReference>
<comment type="cofactor">
    <cofactor evidence="1">
        <name>Mg(2+)</name>
        <dbReference type="ChEBI" id="CHEBI:18420"/>
    </cofactor>
</comment>
<dbReference type="SUPFAM" id="SSF63867">
    <property type="entry name" value="MoeA C-terminal domain-like"/>
    <property type="match status" value="1"/>
</dbReference>
<keyword evidence="4" id="KW-1185">Reference proteome</keyword>
<organism evidence="3 4">
    <name type="scientific">Nitrincola nitratireducens</name>
    <dbReference type="NCBI Taxonomy" id="1229521"/>
    <lineage>
        <taxon>Bacteria</taxon>
        <taxon>Pseudomonadati</taxon>
        <taxon>Pseudomonadota</taxon>
        <taxon>Gammaproteobacteria</taxon>
        <taxon>Oceanospirillales</taxon>
        <taxon>Oceanospirillaceae</taxon>
        <taxon>Nitrincola</taxon>
    </lineage>
</organism>
<dbReference type="InterPro" id="IPR036425">
    <property type="entry name" value="MoaB/Mog-like_dom_sf"/>
</dbReference>
<comment type="caution">
    <text evidence="3">The sequence shown here is derived from an EMBL/GenBank/DDBJ whole genome shotgun (WGS) entry which is preliminary data.</text>
</comment>
<dbReference type="PATRIC" id="fig|1229521.3.peg.3221"/>
<keyword evidence="1" id="KW-0501">Molybdenum cofactor biosynthesis</keyword>
<dbReference type="EC" id="2.10.1.1" evidence="1"/>
<dbReference type="Gene3D" id="3.40.980.10">
    <property type="entry name" value="MoaB/Mog-like domain"/>
    <property type="match status" value="1"/>
</dbReference>
<keyword evidence="1" id="KW-0479">Metal-binding</keyword>
<dbReference type="InterPro" id="IPR005111">
    <property type="entry name" value="MoeA_C_domain_IV"/>
</dbReference>
<dbReference type="UniPathway" id="UPA00344"/>
<dbReference type="Pfam" id="PF03454">
    <property type="entry name" value="MoeA_C"/>
    <property type="match status" value="1"/>
</dbReference>
<comment type="catalytic activity">
    <reaction evidence="1">
        <text>adenylyl-molybdopterin + molybdate = Mo-molybdopterin + AMP + H(+)</text>
        <dbReference type="Rhea" id="RHEA:35047"/>
        <dbReference type="ChEBI" id="CHEBI:15378"/>
        <dbReference type="ChEBI" id="CHEBI:36264"/>
        <dbReference type="ChEBI" id="CHEBI:62727"/>
        <dbReference type="ChEBI" id="CHEBI:71302"/>
        <dbReference type="ChEBI" id="CHEBI:456215"/>
    </reaction>
</comment>
<dbReference type="InterPro" id="IPR038987">
    <property type="entry name" value="MoeA-like"/>
</dbReference>
<reference evidence="4" key="1">
    <citation type="submission" date="2012-11" db="EMBL/GenBank/DDBJ databases">
        <authorList>
            <person name="Singh A."/>
            <person name="Pinnaka A.K."/>
            <person name="Vaidya B."/>
        </authorList>
    </citation>
    <scope>NUCLEOTIDE SEQUENCE [LARGE SCALE GENOMIC DNA]</scope>
    <source>
        <strain evidence="4">AK23</strain>
    </source>
</reference>
<evidence type="ECO:0000259" key="2">
    <source>
        <dbReference type="Pfam" id="PF03454"/>
    </source>
</evidence>
<dbReference type="GO" id="GO:0061599">
    <property type="term" value="F:molybdopterin molybdotransferase activity"/>
    <property type="evidence" value="ECO:0007669"/>
    <property type="project" value="UniProtKB-UniRule"/>
</dbReference>
<name>W9UYU2_9GAMM</name>
<dbReference type="Gene3D" id="2.40.340.10">
    <property type="entry name" value="MoeA, C-terminal, domain IV"/>
    <property type="match status" value="1"/>
</dbReference>
<dbReference type="STRING" id="1229521.D791_03189"/>
<keyword evidence="1" id="KW-0500">Molybdenum</keyword>
<reference evidence="3 4" key="2">
    <citation type="journal article" date="2015" name="Syst. Appl. Microbiol.">
        <title>Nitrincola nitratireducens sp. nov. isolated from a haloalkaline crater lake.</title>
        <authorList>
            <person name="Singh A."/>
            <person name="Vaidya B."/>
            <person name="Tanuku N.R."/>
            <person name="Pinnaka A.K."/>
        </authorList>
    </citation>
    <scope>NUCLEOTIDE SEQUENCE [LARGE SCALE GENOMIC DNA]</scope>
    <source>
        <strain evidence="3 4">AK23</strain>
    </source>
</reference>
<dbReference type="PANTHER" id="PTHR10192:SF5">
    <property type="entry name" value="GEPHYRIN"/>
    <property type="match status" value="1"/>
</dbReference>
<feature type="domain" description="MoeA C-terminal" evidence="2">
    <location>
        <begin position="66"/>
        <end position="126"/>
    </location>
</feature>
<gene>
    <name evidence="3" type="primary">moeA_2</name>
    <name evidence="3" type="ORF">D791_03189</name>
</gene>
<comment type="similarity">
    <text evidence="1">Belongs to the MoeA family.</text>
</comment>
<dbReference type="AlphaFoldDB" id="W9UYU2"/>
<evidence type="ECO:0000313" key="3">
    <source>
        <dbReference type="EMBL" id="EXJ09861.1"/>
    </source>
</evidence>
<dbReference type="PANTHER" id="PTHR10192">
    <property type="entry name" value="MOLYBDOPTERIN BIOSYNTHESIS PROTEIN"/>
    <property type="match status" value="1"/>
</dbReference>
<comment type="pathway">
    <text evidence="1">Cofactor biosynthesis; molybdopterin biosynthesis.</text>
</comment>